<reference evidence="2 3" key="1">
    <citation type="submission" date="2014-04" db="EMBL/GenBank/DDBJ databases">
        <authorList>
            <consortium name="DOE Joint Genome Institute"/>
            <person name="Kuo A."/>
            <person name="Kohler A."/>
            <person name="Nagy L.G."/>
            <person name="Floudas D."/>
            <person name="Copeland A."/>
            <person name="Barry K.W."/>
            <person name="Cichocki N."/>
            <person name="Veneault-Fourrey C."/>
            <person name="LaButti K."/>
            <person name="Lindquist E.A."/>
            <person name="Lipzen A."/>
            <person name="Lundell T."/>
            <person name="Morin E."/>
            <person name="Murat C."/>
            <person name="Sun H."/>
            <person name="Tunlid A."/>
            <person name="Henrissat B."/>
            <person name="Grigoriev I.V."/>
            <person name="Hibbett D.S."/>
            <person name="Martin F."/>
            <person name="Nordberg H.P."/>
            <person name="Cantor M.N."/>
            <person name="Hua S.X."/>
        </authorList>
    </citation>
    <scope>NUCLEOTIDE SEQUENCE [LARGE SCALE GENOMIC DNA]</scope>
    <source>
        <strain evidence="2 3">LaAM-08-1</strain>
    </source>
</reference>
<organism evidence="2 3">
    <name type="scientific">Laccaria amethystina LaAM-08-1</name>
    <dbReference type="NCBI Taxonomy" id="1095629"/>
    <lineage>
        <taxon>Eukaryota</taxon>
        <taxon>Fungi</taxon>
        <taxon>Dikarya</taxon>
        <taxon>Basidiomycota</taxon>
        <taxon>Agaricomycotina</taxon>
        <taxon>Agaricomycetes</taxon>
        <taxon>Agaricomycetidae</taxon>
        <taxon>Agaricales</taxon>
        <taxon>Agaricineae</taxon>
        <taxon>Hydnangiaceae</taxon>
        <taxon>Laccaria</taxon>
    </lineage>
</organism>
<gene>
    <name evidence="2" type="ORF">K443DRAFT_684762</name>
</gene>
<sequence>MSTIDNNPPALGTPLATTREPADQWASHTIEALSRDDSAHPSEQETALQSHSTATTPGQHIPGAFPTQSSELTAPHSTAEALQSDAEYVKKTALNALHTAKEYVGSAGETVGGYLPPSVAAYLPGGHTEQTARNSGLHEPTHHIRDVAHAIVPPSTSEEFGLVPGPAAVHNSQSSPAQYLHPHSTLAANPPIESLIGEGSTRDASTKSLPGSRVETPSSFSDTPPGLACSNGRGNHHNAHSQLAEDRTHQPSGLAAATVLPETPPPVSLIQPLIITPSGPELGQEGSSSAGLPLAETHQRSLEAEQETGTGAGEENVPMHVVAGKTEIGGEEPTNVVSEEESLDFGSVREKEKGKEQPIITPPTTESESVKARKERTLREELAALQVTEQEGPSTAPSSSLQPATMTRIRTTLEPGEKDRPPKPPTEVELKAQSHAETMPLRSPEKKEHRKSFMDKLKEKIHVGGKEKKGAPAVQQHQQEGTAAVLQPQSKN</sequence>
<evidence type="ECO:0000313" key="2">
    <source>
        <dbReference type="EMBL" id="KIJ93144.1"/>
    </source>
</evidence>
<feature type="compositionally biased region" description="Polar residues" evidence="1">
    <location>
        <begin position="44"/>
        <end position="58"/>
    </location>
</feature>
<feature type="compositionally biased region" description="Basic and acidic residues" evidence="1">
    <location>
        <begin position="443"/>
        <end position="470"/>
    </location>
</feature>
<feature type="compositionally biased region" description="Polar residues" evidence="1">
    <location>
        <begin position="66"/>
        <end position="76"/>
    </location>
</feature>
<feature type="compositionally biased region" description="Polar residues" evidence="1">
    <location>
        <begin position="475"/>
        <end position="492"/>
    </location>
</feature>
<feature type="compositionally biased region" description="Polar residues" evidence="1">
    <location>
        <begin position="387"/>
        <end position="410"/>
    </location>
</feature>
<evidence type="ECO:0000313" key="3">
    <source>
        <dbReference type="Proteomes" id="UP000054477"/>
    </source>
</evidence>
<feature type="compositionally biased region" description="Basic and acidic residues" evidence="1">
    <location>
        <begin position="33"/>
        <end position="43"/>
    </location>
</feature>
<feature type="region of interest" description="Disordered" evidence="1">
    <location>
        <begin position="189"/>
        <end position="251"/>
    </location>
</feature>
<keyword evidence="3" id="KW-1185">Reference proteome</keyword>
<dbReference type="OrthoDB" id="3268823at2759"/>
<feature type="compositionally biased region" description="Polar residues" evidence="1">
    <location>
        <begin position="206"/>
        <end position="222"/>
    </location>
</feature>
<dbReference type="HOGENOM" id="CLU_554399_0_0_1"/>
<reference evidence="3" key="2">
    <citation type="submission" date="2015-01" db="EMBL/GenBank/DDBJ databases">
        <title>Evolutionary Origins and Diversification of the Mycorrhizal Mutualists.</title>
        <authorList>
            <consortium name="DOE Joint Genome Institute"/>
            <consortium name="Mycorrhizal Genomics Consortium"/>
            <person name="Kohler A."/>
            <person name="Kuo A."/>
            <person name="Nagy L.G."/>
            <person name="Floudas D."/>
            <person name="Copeland A."/>
            <person name="Barry K.W."/>
            <person name="Cichocki N."/>
            <person name="Veneault-Fourrey C."/>
            <person name="LaButti K."/>
            <person name="Lindquist E.A."/>
            <person name="Lipzen A."/>
            <person name="Lundell T."/>
            <person name="Morin E."/>
            <person name="Murat C."/>
            <person name="Riley R."/>
            <person name="Ohm R."/>
            <person name="Sun H."/>
            <person name="Tunlid A."/>
            <person name="Henrissat B."/>
            <person name="Grigoriev I.V."/>
            <person name="Hibbett D.S."/>
            <person name="Martin F."/>
        </authorList>
    </citation>
    <scope>NUCLEOTIDE SEQUENCE [LARGE SCALE GENOMIC DNA]</scope>
    <source>
        <strain evidence="3">LaAM-08-1</strain>
    </source>
</reference>
<feature type="region of interest" description="Disordered" evidence="1">
    <location>
        <begin position="328"/>
        <end position="492"/>
    </location>
</feature>
<protein>
    <submittedName>
        <fullName evidence="2">Uncharacterized protein</fullName>
    </submittedName>
</protein>
<feature type="region of interest" description="Disordered" evidence="1">
    <location>
        <begin position="1"/>
        <end position="79"/>
    </location>
</feature>
<accession>A0A0C9WIL3</accession>
<dbReference type="AlphaFoldDB" id="A0A0C9WIL3"/>
<dbReference type="EMBL" id="KN838862">
    <property type="protein sequence ID" value="KIJ93144.1"/>
    <property type="molecule type" value="Genomic_DNA"/>
</dbReference>
<evidence type="ECO:0000256" key="1">
    <source>
        <dbReference type="SAM" id="MobiDB-lite"/>
    </source>
</evidence>
<name>A0A0C9WIL3_9AGAR</name>
<feature type="compositionally biased region" description="Basic and acidic residues" evidence="1">
    <location>
        <begin position="415"/>
        <end position="434"/>
    </location>
</feature>
<feature type="compositionally biased region" description="Basic and acidic residues" evidence="1">
    <location>
        <begin position="368"/>
        <end position="382"/>
    </location>
</feature>
<proteinExistence type="predicted"/>
<dbReference type="Proteomes" id="UP000054477">
    <property type="component" value="Unassembled WGS sequence"/>
</dbReference>
<feature type="compositionally biased region" description="Basic and acidic residues" evidence="1">
    <location>
        <begin position="347"/>
        <end position="356"/>
    </location>
</feature>